<organism evidence="4 5">
    <name type="scientific">Umbelopsis vinacea</name>
    <dbReference type="NCBI Taxonomy" id="44442"/>
    <lineage>
        <taxon>Eukaryota</taxon>
        <taxon>Fungi</taxon>
        <taxon>Fungi incertae sedis</taxon>
        <taxon>Mucoromycota</taxon>
        <taxon>Mucoromycotina</taxon>
        <taxon>Umbelopsidomycetes</taxon>
        <taxon>Umbelopsidales</taxon>
        <taxon>Umbelopsidaceae</taxon>
        <taxon>Umbelopsis</taxon>
    </lineage>
</organism>
<proteinExistence type="inferred from homology"/>
<gene>
    <name evidence="4" type="ORF">INT44_005702</name>
</gene>
<dbReference type="Gene3D" id="3.40.50.1820">
    <property type="entry name" value="alpha/beta hydrolase"/>
    <property type="match status" value="1"/>
</dbReference>
<dbReference type="OrthoDB" id="273452at2759"/>
<evidence type="ECO:0000259" key="3">
    <source>
        <dbReference type="Pfam" id="PF05057"/>
    </source>
</evidence>
<dbReference type="GO" id="GO:0004622">
    <property type="term" value="F:phosphatidylcholine lysophospholipase activity"/>
    <property type="evidence" value="ECO:0007669"/>
    <property type="project" value="TreeGrafter"/>
</dbReference>
<dbReference type="EMBL" id="JAEPRA010000007">
    <property type="protein sequence ID" value="KAG2182722.1"/>
    <property type="molecule type" value="Genomic_DNA"/>
</dbReference>
<dbReference type="GO" id="GO:0005811">
    <property type="term" value="C:lipid droplet"/>
    <property type="evidence" value="ECO:0007669"/>
    <property type="project" value="TreeGrafter"/>
</dbReference>
<evidence type="ECO:0000256" key="2">
    <source>
        <dbReference type="SAM" id="Phobius"/>
    </source>
</evidence>
<sequence length="463" mass="51967">MAISGQKVHLFVLHHGLWGNKNHLQYITKQLNEAYKDKIHTLNVAVNEAKLTYDGVDLCGDRLVEKVRKEVEVLEKEGKVVDKCSFFGYSLGGLITRYAIGALGESGFFDKHEPINFTTFATPHVGVQQPSSNTRARIFNYLSKRLLSRSGEQMSLADSYRDGRPLLEIMASPDHEFMKHMARFQHRFIYANGVNDRSVPYWTAAFEHTNYFTSIKALDIEFDENFNSVVKSFDLRDPNVKYVPPKKPFTKWTILKYVFFLVLPVLLPLWITIALSVVLTQGTGSRIRVAGILRKAASQIQETPNTSKANNQIEDAKVSPTISLGSLSDSSDSQQNGEHNTVDKFLDETVLVPALDGVNFPGEENLRSDDDSNSSEDVVIDIATQSSAFNVQPGKRIAESYKPLDLLPSQKNIVSDMNKLSWKKVILVIDSMNAHAAIVVRENRFDSASARVGVKHYIQTIQI</sequence>
<dbReference type="Pfam" id="PF05057">
    <property type="entry name" value="DUF676"/>
    <property type="match status" value="1"/>
</dbReference>
<dbReference type="PANTHER" id="PTHR12482">
    <property type="entry name" value="LIPASE ROG1-RELATED-RELATED"/>
    <property type="match status" value="1"/>
</dbReference>
<evidence type="ECO:0000313" key="5">
    <source>
        <dbReference type="Proteomes" id="UP000612746"/>
    </source>
</evidence>
<dbReference type="PANTHER" id="PTHR12482:SF65">
    <property type="entry name" value="ESTERASE, PUTATIVE (AFU_ORTHOLOGUE AFUA_3G12320)-RELATED"/>
    <property type="match status" value="1"/>
</dbReference>
<keyword evidence="2" id="KW-1133">Transmembrane helix</keyword>
<dbReference type="Proteomes" id="UP000612746">
    <property type="component" value="Unassembled WGS sequence"/>
</dbReference>
<dbReference type="InterPro" id="IPR044294">
    <property type="entry name" value="Lipase-like"/>
</dbReference>
<comment type="similarity">
    <text evidence="1">Belongs to the putative lipase ROG1 family.</text>
</comment>
<protein>
    <recommendedName>
        <fullName evidence="3">DUF676 domain-containing protein</fullName>
    </recommendedName>
</protein>
<reference evidence="4" key="1">
    <citation type="submission" date="2020-12" db="EMBL/GenBank/DDBJ databases">
        <title>Metabolic potential, ecology and presence of endohyphal bacteria is reflected in genomic diversity of Mucoromycotina.</title>
        <authorList>
            <person name="Muszewska A."/>
            <person name="Okrasinska A."/>
            <person name="Steczkiewicz K."/>
            <person name="Drgas O."/>
            <person name="Orlowska M."/>
            <person name="Perlinska-Lenart U."/>
            <person name="Aleksandrzak-Piekarczyk T."/>
            <person name="Szatraj K."/>
            <person name="Zielenkiewicz U."/>
            <person name="Pilsyk S."/>
            <person name="Malc E."/>
            <person name="Mieczkowski P."/>
            <person name="Kruszewska J.S."/>
            <person name="Biernat P."/>
            <person name="Pawlowska J."/>
        </authorList>
    </citation>
    <scope>NUCLEOTIDE SEQUENCE</scope>
    <source>
        <strain evidence="4">WA0000051536</strain>
    </source>
</reference>
<keyword evidence="2" id="KW-0472">Membrane</keyword>
<comment type="caution">
    <text evidence="4">The sequence shown here is derived from an EMBL/GenBank/DDBJ whole genome shotgun (WGS) entry which is preliminary data.</text>
</comment>
<name>A0A8H7UI99_9FUNG</name>
<evidence type="ECO:0000256" key="1">
    <source>
        <dbReference type="ARBA" id="ARBA00007920"/>
    </source>
</evidence>
<dbReference type="InterPro" id="IPR007751">
    <property type="entry name" value="DUF676_lipase-like"/>
</dbReference>
<feature type="domain" description="DUF676" evidence="3">
    <location>
        <begin position="6"/>
        <end position="203"/>
    </location>
</feature>
<dbReference type="AlphaFoldDB" id="A0A8H7UI99"/>
<dbReference type="SUPFAM" id="SSF53474">
    <property type="entry name" value="alpha/beta-Hydrolases"/>
    <property type="match status" value="1"/>
</dbReference>
<keyword evidence="2" id="KW-0812">Transmembrane</keyword>
<dbReference type="InterPro" id="IPR029058">
    <property type="entry name" value="AB_hydrolase_fold"/>
</dbReference>
<keyword evidence="5" id="KW-1185">Reference proteome</keyword>
<feature type="transmembrane region" description="Helical" evidence="2">
    <location>
        <begin position="257"/>
        <end position="279"/>
    </location>
</feature>
<accession>A0A8H7UI99</accession>
<evidence type="ECO:0000313" key="4">
    <source>
        <dbReference type="EMBL" id="KAG2182722.1"/>
    </source>
</evidence>
<dbReference type="GO" id="GO:0047372">
    <property type="term" value="F:monoacylglycerol lipase activity"/>
    <property type="evidence" value="ECO:0007669"/>
    <property type="project" value="TreeGrafter"/>
</dbReference>